<evidence type="ECO:0000313" key="11">
    <source>
        <dbReference type="EMBL" id="KAK1422419.1"/>
    </source>
</evidence>
<protein>
    <recommendedName>
        <fullName evidence="10">FAS1 domain-containing protein</fullName>
    </recommendedName>
</protein>
<dbReference type="PANTHER" id="PTHR32382:SF6">
    <property type="entry name" value="FASCICLIN-LIKE ARABINOGALACTAN PROTEIN 14"/>
    <property type="match status" value="1"/>
</dbReference>
<keyword evidence="5 9" id="KW-0732">Signal</keyword>
<evidence type="ECO:0000313" key="12">
    <source>
        <dbReference type="Proteomes" id="UP001229421"/>
    </source>
</evidence>
<keyword evidence="7" id="KW-0449">Lipoprotein</keyword>
<evidence type="ECO:0000256" key="3">
    <source>
        <dbReference type="ARBA" id="ARBA00022475"/>
    </source>
</evidence>
<dbReference type="Proteomes" id="UP001229421">
    <property type="component" value="Unassembled WGS sequence"/>
</dbReference>
<feature type="chain" id="PRO_5042039597" description="FAS1 domain-containing protein" evidence="9">
    <location>
        <begin position="22"/>
        <end position="280"/>
    </location>
</feature>
<dbReference type="SUPFAM" id="SSF82153">
    <property type="entry name" value="FAS1 domain"/>
    <property type="match status" value="1"/>
</dbReference>
<evidence type="ECO:0000256" key="2">
    <source>
        <dbReference type="ARBA" id="ARBA00007843"/>
    </source>
</evidence>
<proteinExistence type="inferred from homology"/>
<accession>A0AAD8NVF9</accession>
<dbReference type="EMBL" id="JAUHHV010000006">
    <property type="protein sequence ID" value="KAK1422419.1"/>
    <property type="molecule type" value="Genomic_DNA"/>
</dbReference>
<name>A0AAD8NVF9_TARER</name>
<feature type="region of interest" description="Disordered" evidence="8">
    <location>
        <begin position="171"/>
        <end position="192"/>
    </location>
</feature>
<gene>
    <name evidence="11" type="ORF">QVD17_25524</name>
</gene>
<keyword evidence="12" id="KW-1185">Reference proteome</keyword>
<feature type="signal peptide" evidence="9">
    <location>
        <begin position="1"/>
        <end position="21"/>
    </location>
</feature>
<dbReference type="PANTHER" id="PTHR32382">
    <property type="entry name" value="FASCICLIN-LIKE ARABINOGALACTAN PROTEIN"/>
    <property type="match status" value="1"/>
</dbReference>
<evidence type="ECO:0000256" key="9">
    <source>
        <dbReference type="SAM" id="SignalP"/>
    </source>
</evidence>
<comment type="subcellular location">
    <subcellularLocation>
        <location evidence="1">Cell membrane</location>
        <topology evidence="1">Lipid-anchor</topology>
        <topology evidence="1">GPI-anchor</topology>
    </subcellularLocation>
</comment>
<keyword evidence="6" id="KW-0472">Membrane</keyword>
<dbReference type="AlphaFoldDB" id="A0AAD8NVF9"/>
<feature type="domain" description="FAS1" evidence="10">
    <location>
        <begin position="21"/>
        <end position="146"/>
    </location>
</feature>
<keyword evidence="3" id="KW-1003">Cell membrane</keyword>
<dbReference type="InterPro" id="IPR000782">
    <property type="entry name" value="FAS1_domain"/>
</dbReference>
<organism evidence="11 12">
    <name type="scientific">Tagetes erecta</name>
    <name type="common">African marigold</name>
    <dbReference type="NCBI Taxonomy" id="13708"/>
    <lineage>
        <taxon>Eukaryota</taxon>
        <taxon>Viridiplantae</taxon>
        <taxon>Streptophyta</taxon>
        <taxon>Embryophyta</taxon>
        <taxon>Tracheophyta</taxon>
        <taxon>Spermatophyta</taxon>
        <taxon>Magnoliopsida</taxon>
        <taxon>eudicotyledons</taxon>
        <taxon>Gunneridae</taxon>
        <taxon>Pentapetalae</taxon>
        <taxon>asterids</taxon>
        <taxon>campanulids</taxon>
        <taxon>Asterales</taxon>
        <taxon>Asteraceae</taxon>
        <taxon>Asteroideae</taxon>
        <taxon>Heliantheae alliance</taxon>
        <taxon>Tageteae</taxon>
        <taxon>Tagetes</taxon>
    </lineage>
</organism>
<sequence length="280" mass="30732">MHFKVYLLLYTHFLFIHYSNAFNITCILSKHPSFSTFNHYLSQTSLATEINARKAITVFVVHNNAISRLSKQSNDVLKNILKVHVVPDYYDVKKLRNLANQTGQMTTLFQTNGPQRFLKPTIFKNNIFIGSPTNRSGLGPILVRSIACRPCNLSVLYISTAIVPLKISDTDSDTTSPVEPPTNLQKVSPVQPPVYIPPPAPVLIKPPPPALHPSLAVPSKSPTDAPKYYGESPAKAKDKPDARSVPKPTGPLATSGSGCRDTFDFGIGVFALLIMLIIVI</sequence>
<keyword evidence="4" id="KW-0336">GPI-anchor</keyword>
<evidence type="ECO:0000256" key="7">
    <source>
        <dbReference type="ARBA" id="ARBA00023288"/>
    </source>
</evidence>
<feature type="compositionally biased region" description="Polar residues" evidence="8">
    <location>
        <begin position="173"/>
        <end position="186"/>
    </location>
</feature>
<dbReference type="Gene3D" id="2.30.180.10">
    <property type="entry name" value="FAS1 domain"/>
    <property type="match status" value="1"/>
</dbReference>
<evidence type="ECO:0000256" key="6">
    <source>
        <dbReference type="ARBA" id="ARBA00023136"/>
    </source>
</evidence>
<feature type="compositionally biased region" description="Basic and acidic residues" evidence="8">
    <location>
        <begin position="234"/>
        <end position="244"/>
    </location>
</feature>
<feature type="region of interest" description="Disordered" evidence="8">
    <location>
        <begin position="213"/>
        <end position="257"/>
    </location>
</feature>
<dbReference type="GO" id="GO:0098552">
    <property type="term" value="C:side of membrane"/>
    <property type="evidence" value="ECO:0007669"/>
    <property type="project" value="UniProtKB-KW"/>
</dbReference>
<evidence type="ECO:0000259" key="10">
    <source>
        <dbReference type="PROSITE" id="PS50213"/>
    </source>
</evidence>
<evidence type="ECO:0000256" key="5">
    <source>
        <dbReference type="ARBA" id="ARBA00022729"/>
    </source>
</evidence>
<comment type="similarity">
    <text evidence="2">Belongs to the fasciclin-like AGP family.</text>
</comment>
<evidence type="ECO:0000256" key="1">
    <source>
        <dbReference type="ARBA" id="ARBA00004609"/>
    </source>
</evidence>
<dbReference type="InterPro" id="IPR033254">
    <property type="entry name" value="Plant_FLA"/>
</dbReference>
<comment type="caution">
    <text evidence="11">The sequence shown here is derived from an EMBL/GenBank/DDBJ whole genome shotgun (WGS) entry which is preliminary data.</text>
</comment>
<reference evidence="11" key="1">
    <citation type="journal article" date="2023" name="bioRxiv">
        <title>Improved chromosome-level genome assembly for marigold (Tagetes erecta).</title>
        <authorList>
            <person name="Jiang F."/>
            <person name="Yuan L."/>
            <person name="Wang S."/>
            <person name="Wang H."/>
            <person name="Xu D."/>
            <person name="Wang A."/>
            <person name="Fan W."/>
        </authorList>
    </citation>
    <scope>NUCLEOTIDE SEQUENCE</scope>
    <source>
        <strain evidence="11">WSJ</strain>
        <tissue evidence="11">Leaf</tissue>
    </source>
</reference>
<dbReference type="GO" id="GO:0005886">
    <property type="term" value="C:plasma membrane"/>
    <property type="evidence" value="ECO:0007669"/>
    <property type="project" value="UniProtKB-SubCell"/>
</dbReference>
<keyword evidence="4" id="KW-0325">Glycoprotein</keyword>
<evidence type="ECO:0000256" key="8">
    <source>
        <dbReference type="SAM" id="MobiDB-lite"/>
    </source>
</evidence>
<dbReference type="PROSITE" id="PS50213">
    <property type="entry name" value="FAS1"/>
    <property type="match status" value="1"/>
</dbReference>
<dbReference type="InterPro" id="IPR036378">
    <property type="entry name" value="FAS1_dom_sf"/>
</dbReference>
<evidence type="ECO:0000256" key="4">
    <source>
        <dbReference type="ARBA" id="ARBA00022622"/>
    </source>
</evidence>
<dbReference type="Pfam" id="PF02469">
    <property type="entry name" value="Fasciclin"/>
    <property type="match status" value="1"/>
</dbReference>